<dbReference type="InterPro" id="IPR036102">
    <property type="entry name" value="OsmC/Ohrsf"/>
</dbReference>
<reference evidence="1" key="1">
    <citation type="submission" date="2014-05" db="EMBL/GenBank/DDBJ databases">
        <title>The transcriptome of the halophilic microalga Tetraselmis sp. GSL018 isolated from the Great Salt Lake, Utah.</title>
        <authorList>
            <person name="Jinkerson R.E."/>
            <person name="D'Adamo S."/>
            <person name="Posewitz M.C."/>
        </authorList>
    </citation>
    <scope>NUCLEOTIDE SEQUENCE</scope>
    <source>
        <strain evidence="1">GSL018</strain>
    </source>
</reference>
<dbReference type="InterPro" id="IPR052924">
    <property type="entry name" value="OsmC/Ohr_hydroprdx_reductase"/>
</dbReference>
<dbReference type="InterPro" id="IPR015946">
    <property type="entry name" value="KH_dom-like_a/b"/>
</dbReference>
<dbReference type="Pfam" id="PF02566">
    <property type="entry name" value="OsmC"/>
    <property type="match status" value="1"/>
</dbReference>
<dbReference type="InterPro" id="IPR003718">
    <property type="entry name" value="OsmC/Ohr_fam"/>
</dbReference>
<protein>
    <submittedName>
        <fullName evidence="1">OsmC-like protein</fullName>
    </submittedName>
</protein>
<sequence>MSHSLHIWSLGRCAWKASNITKWSHTRILCSGRHKHFQPCDTWATTQLHNLYSRSCKGIQSFASKETAYWKTYEVEGTGSRNSSYIRTADGFELRTDTPKQMGGSNTAAQPVYMLLSALIGCETATANFVARQMKFRIRDIRFRLSAWRDERGAISLPLEVTDHIPSQLQVVKGEAVVDTDATQEQLTTLGHHVHKRCPIASMLVNSGCKLDISWVKA</sequence>
<name>A0A061RGU8_9CHLO</name>
<dbReference type="PANTHER" id="PTHR35368">
    <property type="entry name" value="HYDROPEROXIDE REDUCTASE"/>
    <property type="match status" value="1"/>
</dbReference>
<organism evidence="1">
    <name type="scientific">Tetraselmis sp. GSL018</name>
    <dbReference type="NCBI Taxonomy" id="582737"/>
    <lineage>
        <taxon>Eukaryota</taxon>
        <taxon>Viridiplantae</taxon>
        <taxon>Chlorophyta</taxon>
        <taxon>core chlorophytes</taxon>
        <taxon>Chlorodendrophyceae</taxon>
        <taxon>Chlorodendrales</taxon>
        <taxon>Chlorodendraceae</taxon>
        <taxon>Tetraselmis</taxon>
    </lineage>
</organism>
<accession>A0A061RGU8</accession>
<dbReference type="PANTHER" id="PTHR35368:SF1">
    <property type="entry name" value="HYDROPEROXIDE REDUCTASE"/>
    <property type="match status" value="1"/>
</dbReference>
<proteinExistence type="predicted"/>
<evidence type="ECO:0000313" key="1">
    <source>
        <dbReference type="EMBL" id="JAC70009.1"/>
    </source>
</evidence>
<dbReference type="SUPFAM" id="SSF82784">
    <property type="entry name" value="OsmC-like"/>
    <property type="match status" value="1"/>
</dbReference>
<dbReference type="AlphaFoldDB" id="A0A061RGU8"/>
<dbReference type="EMBL" id="GBEZ01016223">
    <property type="protein sequence ID" value="JAC70009.1"/>
    <property type="molecule type" value="Transcribed_RNA"/>
</dbReference>
<dbReference type="Gene3D" id="3.30.300.20">
    <property type="match status" value="1"/>
</dbReference>
<gene>
    <name evidence="1" type="ORF">TSPGSL018_5078</name>
</gene>